<evidence type="ECO:0000259" key="11">
    <source>
        <dbReference type="PROSITE" id="PS51760"/>
    </source>
</evidence>
<reference evidence="12 13" key="1">
    <citation type="submission" date="2020-08" db="EMBL/GenBank/DDBJ databases">
        <title>Genomic Encyclopedia of Type Strains, Phase III (KMG-III): the genomes of soil and plant-associated and newly described type strains.</title>
        <authorList>
            <person name="Whitman W."/>
        </authorList>
    </citation>
    <scope>NUCLEOTIDE SEQUENCE [LARGE SCALE GENOMIC DNA]</scope>
    <source>
        <strain evidence="12 13">CECT 8960</strain>
    </source>
</reference>
<evidence type="ECO:0000313" key="12">
    <source>
        <dbReference type="EMBL" id="MBB4912320.1"/>
    </source>
</evidence>
<evidence type="ECO:0000256" key="3">
    <source>
        <dbReference type="ARBA" id="ARBA00012590"/>
    </source>
</evidence>
<dbReference type="Gene3D" id="3.20.20.80">
    <property type="entry name" value="Glycosidases"/>
    <property type="match status" value="1"/>
</dbReference>
<feature type="domain" description="GH10" evidence="11">
    <location>
        <begin position="37"/>
        <end position="148"/>
    </location>
</feature>
<name>A0A7W7QES9_9PSEU</name>
<feature type="non-terminal residue" evidence="12">
    <location>
        <position position="148"/>
    </location>
</feature>
<evidence type="ECO:0000256" key="9">
    <source>
        <dbReference type="ARBA" id="ARBA00023326"/>
    </source>
</evidence>
<gene>
    <name evidence="12" type="ORF">FHR82_008591</name>
</gene>
<keyword evidence="13" id="KW-1185">Reference proteome</keyword>
<feature type="signal peptide" evidence="10">
    <location>
        <begin position="1"/>
        <end position="39"/>
    </location>
</feature>
<dbReference type="Proteomes" id="UP000520767">
    <property type="component" value="Unassembled WGS sequence"/>
</dbReference>
<dbReference type="InterPro" id="IPR006311">
    <property type="entry name" value="TAT_signal"/>
</dbReference>
<sequence length="148" mass="15562">MFTRKPARRRGLVRSAVAALTTAGLAASGLVLSAGIANAADTLGAAAAQSGRYIGAAVVPNLLNDSSYSGTLSREFNSVVAENAMKWDATEPNRNQFSYGGGDQIVNYARARGMSVRGHALLWHQQQPGWAQGLSGSDLRSAMMNHVT</sequence>
<comment type="similarity">
    <text evidence="2">Belongs to the glycosyl hydrolase 10 (cellulase F) family.</text>
</comment>
<keyword evidence="4 12" id="KW-0858">Xylan degradation</keyword>
<comment type="caution">
    <text evidence="12">The sequence shown here is derived from an EMBL/GenBank/DDBJ whole genome shotgun (WGS) entry which is preliminary data.</text>
</comment>
<dbReference type="GO" id="GO:0045493">
    <property type="term" value="P:xylan catabolic process"/>
    <property type="evidence" value="ECO:0007669"/>
    <property type="project" value="UniProtKB-KW"/>
</dbReference>
<evidence type="ECO:0000256" key="5">
    <source>
        <dbReference type="ARBA" id="ARBA00022729"/>
    </source>
</evidence>
<keyword evidence="9" id="KW-0624">Polysaccharide degradation</keyword>
<dbReference type="EMBL" id="JACHJQ010000012">
    <property type="protein sequence ID" value="MBB4912320.1"/>
    <property type="molecule type" value="Genomic_DNA"/>
</dbReference>
<dbReference type="EC" id="3.2.1.8" evidence="3"/>
<dbReference type="Pfam" id="PF00331">
    <property type="entry name" value="Glyco_hydro_10"/>
    <property type="match status" value="1"/>
</dbReference>
<dbReference type="PROSITE" id="PS51760">
    <property type="entry name" value="GH10_2"/>
    <property type="match status" value="1"/>
</dbReference>
<comment type="catalytic activity">
    <reaction evidence="1">
        <text>Endohydrolysis of (1-&gt;4)-beta-D-xylosidic linkages in xylans.</text>
        <dbReference type="EC" id="3.2.1.8"/>
    </reaction>
</comment>
<proteinExistence type="inferred from homology"/>
<dbReference type="PANTHER" id="PTHR31490:SF88">
    <property type="entry name" value="BETA-XYLANASE"/>
    <property type="match status" value="1"/>
</dbReference>
<keyword evidence="6 12" id="KW-0378">Hydrolase</keyword>
<evidence type="ECO:0000313" key="13">
    <source>
        <dbReference type="Proteomes" id="UP000520767"/>
    </source>
</evidence>
<dbReference type="RefSeq" id="WP_184816327.1">
    <property type="nucleotide sequence ID" value="NZ_JACHJQ010000012.1"/>
</dbReference>
<dbReference type="PROSITE" id="PS51318">
    <property type="entry name" value="TAT"/>
    <property type="match status" value="1"/>
</dbReference>
<evidence type="ECO:0000256" key="1">
    <source>
        <dbReference type="ARBA" id="ARBA00000681"/>
    </source>
</evidence>
<dbReference type="InterPro" id="IPR017853">
    <property type="entry name" value="GH"/>
</dbReference>
<keyword evidence="7" id="KW-0119">Carbohydrate metabolism</keyword>
<dbReference type="AlphaFoldDB" id="A0A7W7QES9"/>
<dbReference type="InterPro" id="IPR044846">
    <property type="entry name" value="GH10"/>
</dbReference>
<organism evidence="12 13">
    <name type="scientific">Actinophytocola algeriensis</name>
    <dbReference type="NCBI Taxonomy" id="1768010"/>
    <lineage>
        <taxon>Bacteria</taxon>
        <taxon>Bacillati</taxon>
        <taxon>Actinomycetota</taxon>
        <taxon>Actinomycetes</taxon>
        <taxon>Pseudonocardiales</taxon>
        <taxon>Pseudonocardiaceae</taxon>
    </lineage>
</organism>
<protein>
    <recommendedName>
        <fullName evidence="3">endo-1,4-beta-xylanase</fullName>
        <ecNumber evidence="3">3.2.1.8</ecNumber>
    </recommendedName>
</protein>
<evidence type="ECO:0000256" key="7">
    <source>
        <dbReference type="ARBA" id="ARBA00023277"/>
    </source>
</evidence>
<dbReference type="GO" id="GO:0031176">
    <property type="term" value="F:endo-1,4-beta-xylanase activity"/>
    <property type="evidence" value="ECO:0007669"/>
    <property type="project" value="UniProtKB-EC"/>
</dbReference>
<evidence type="ECO:0000256" key="10">
    <source>
        <dbReference type="SAM" id="SignalP"/>
    </source>
</evidence>
<evidence type="ECO:0000256" key="8">
    <source>
        <dbReference type="ARBA" id="ARBA00023295"/>
    </source>
</evidence>
<dbReference type="InterPro" id="IPR001000">
    <property type="entry name" value="GH10_dom"/>
</dbReference>
<dbReference type="PANTHER" id="PTHR31490">
    <property type="entry name" value="GLYCOSYL HYDROLASE"/>
    <property type="match status" value="1"/>
</dbReference>
<keyword evidence="5 10" id="KW-0732">Signal</keyword>
<accession>A0A7W7QES9</accession>
<dbReference type="SUPFAM" id="SSF51445">
    <property type="entry name" value="(Trans)glycosidases"/>
    <property type="match status" value="1"/>
</dbReference>
<evidence type="ECO:0000256" key="2">
    <source>
        <dbReference type="ARBA" id="ARBA00007495"/>
    </source>
</evidence>
<evidence type="ECO:0000256" key="6">
    <source>
        <dbReference type="ARBA" id="ARBA00022801"/>
    </source>
</evidence>
<keyword evidence="8 12" id="KW-0326">Glycosidase</keyword>
<feature type="chain" id="PRO_5030870829" description="endo-1,4-beta-xylanase" evidence="10">
    <location>
        <begin position="40"/>
        <end position="148"/>
    </location>
</feature>
<evidence type="ECO:0000256" key="4">
    <source>
        <dbReference type="ARBA" id="ARBA00022651"/>
    </source>
</evidence>